<gene>
    <name evidence="2" type="ORF">PCOR1329_LOCUS9986</name>
</gene>
<dbReference type="EMBL" id="CAUYUJ010002811">
    <property type="protein sequence ID" value="CAK0802469.1"/>
    <property type="molecule type" value="Genomic_DNA"/>
</dbReference>
<keyword evidence="3" id="KW-1185">Reference proteome</keyword>
<organism evidence="2 3">
    <name type="scientific">Prorocentrum cordatum</name>
    <dbReference type="NCBI Taxonomy" id="2364126"/>
    <lineage>
        <taxon>Eukaryota</taxon>
        <taxon>Sar</taxon>
        <taxon>Alveolata</taxon>
        <taxon>Dinophyceae</taxon>
        <taxon>Prorocentrales</taxon>
        <taxon>Prorocentraceae</taxon>
        <taxon>Prorocentrum</taxon>
    </lineage>
</organism>
<evidence type="ECO:0000313" key="3">
    <source>
        <dbReference type="Proteomes" id="UP001189429"/>
    </source>
</evidence>
<accession>A0ABN9QGM3</accession>
<evidence type="ECO:0000256" key="1">
    <source>
        <dbReference type="SAM" id="MobiDB-lite"/>
    </source>
</evidence>
<protein>
    <submittedName>
        <fullName evidence="2">Uncharacterized protein</fullName>
    </submittedName>
</protein>
<name>A0ABN9QGM3_9DINO</name>
<feature type="region of interest" description="Disordered" evidence="1">
    <location>
        <begin position="1"/>
        <end position="88"/>
    </location>
</feature>
<feature type="compositionally biased region" description="Acidic residues" evidence="1">
    <location>
        <begin position="68"/>
        <end position="77"/>
    </location>
</feature>
<comment type="caution">
    <text evidence="2">The sequence shown here is derived from an EMBL/GenBank/DDBJ whole genome shotgun (WGS) entry which is preliminary data.</text>
</comment>
<reference evidence="2" key="1">
    <citation type="submission" date="2023-10" db="EMBL/GenBank/DDBJ databases">
        <authorList>
            <person name="Chen Y."/>
            <person name="Shah S."/>
            <person name="Dougan E. K."/>
            <person name="Thang M."/>
            <person name="Chan C."/>
        </authorList>
    </citation>
    <scope>NUCLEOTIDE SEQUENCE [LARGE SCALE GENOMIC DNA]</scope>
</reference>
<evidence type="ECO:0000313" key="2">
    <source>
        <dbReference type="EMBL" id="CAK0802469.1"/>
    </source>
</evidence>
<proteinExistence type="predicted"/>
<dbReference type="Proteomes" id="UP001189429">
    <property type="component" value="Unassembled WGS sequence"/>
</dbReference>
<sequence length="117" mass="12958">MARPTPRASGRPHGRGPVQRPPRPAWLEHGLARGRALGSAHQQPGHANGTHCRRPPEEEEKEGKGEEKEEEEEEEEGGGGSRMLAWHGWRDLPQAAEDGASSRLLPLARVLRRLDML</sequence>